<dbReference type="AlphaFoldDB" id="A0A7T5JN39"/>
<proteinExistence type="predicted"/>
<organism evidence="3 4">
    <name type="scientific">Brevibacillus composti</name>
    <dbReference type="NCBI Taxonomy" id="2796470"/>
    <lineage>
        <taxon>Bacteria</taxon>
        <taxon>Bacillati</taxon>
        <taxon>Bacillota</taxon>
        <taxon>Bacilli</taxon>
        <taxon>Bacillales</taxon>
        <taxon>Paenibacillaceae</taxon>
        <taxon>Brevibacillus</taxon>
    </lineage>
</organism>
<accession>A0A7T5JN39</accession>
<gene>
    <name evidence="3" type="ORF">JD108_17255</name>
</gene>
<dbReference type="RefSeq" id="WP_198827227.1">
    <property type="nucleotide sequence ID" value="NZ_CP066308.1"/>
</dbReference>
<feature type="region of interest" description="Disordered" evidence="1">
    <location>
        <begin position="163"/>
        <end position="194"/>
    </location>
</feature>
<dbReference type="InterPro" id="IPR036582">
    <property type="entry name" value="Mao_N_sf"/>
</dbReference>
<name>A0A7T5JN39_9BACL</name>
<protein>
    <submittedName>
        <fullName evidence="3">Copper amine oxidase N-terminal domain-containing protein</fullName>
    </submittedName>
</protein>
<dbReference type="Proteomes" id="UP000595847">
    <property type="component" value="Chromosome"/>
</dbReference>
<reference evidence="3 4" key="1">
    <citation type="submission" date="2020-12" db="EMBL/GenBank/DDBJ databases">
        <title>strain FJAT-54423T represents a novel species of the genus Brevibacillus.</title>
        <authorList>
            <person name="Tang R."/>
        </authorList>
    </citation>
    <scope>NUCLEOTIDE SEQUENCE [LARGE SCALE GENOMIC DNA]</scope>
    <source>
        <strain evidence="3 4">FJAT-54423</strain>
    </source>
</reference>
<dbReference type="SUPFAM" id="SSF55383">
    <property type="entry name" value="Copper amine oxidase, domain N"/>
    <property type="match status" value="1"/>
</dbReference>
<dbReference type="InterPro" id="IPR012854">
    <property type="entry name" value="Cu_amine_oxidase-like_N"/>
</dbReference>
<dbReference type="EMBL" id="CP066308">
    <property type="protein sequence ID" value="QQE73620.1"/>
    <property type="molecule type" value="Genomic_DNA"/>
</dbReference>
<evidence type="ECO:0000313" key="4">
    <source>
        <dbReference type="Proteomes" id="UP000595847"/>
    </source>
</evidence>
<feature type="compositionally biased region" description="Acidic residues" evidence="1">
    <location>
        <begin position="169"/>
        <end position="179"/>
    </location>
</feature>
<evidence type="ECO:0000313" key="3">
    <source>
        <dbReference type="EMBL" id="QQE73620.1"/>
    </source>
</evidence>
<dbReference type="Pfam" id="PF07833">
    <property type="entry name" value="Cu_amine_oxidN1"/>
    <property type="match status" value="1"/>
</dbReference>
<sequence length="194" mass="21479">MNSACWKPSGRQSSWLPKTLRPYQAGDQAAFEKLGKLYEKAKLDGVKAFVDGVEPEFDVEPFIHGGRTLVPVRAISASLKADVKWDAETRSALITKGDTSITLYLDKKEALVNGETVELDTVPVLKNGRVFLPLRFVSEQLKANVKWQQEGKIVIIDELGEESTAAETEKDDETEENESLADKAASADRLTRIN</sequence>
<evidence type="ECO:0000259" key="2">
    <source>
        <dbReference type="Pfam" id="PF07833"/>
    </source>
</evidence>
<evidence type="ECO:0000256" key="1">
    <source>
        <dbReference type="SAM" id="MobiDB-lite"/>
    </source>
</evidence>
<dbReference type="KEGG" id="bcop:JD108_17255"/>
<feature type="domain" description="Copper amine oxidase-like N-terminal" evidence="2">
    <location>
        <begin position="50"/>
        <end position="156"/>
    </location>
</feature>
<feature type="compositionally biased region" description="Basic and acidic residues" evidence="1">
    <location>
        <begin position="185"/>
        <end position="194"/>
    </location>
</feature>
<dbReference type="Gene3D" id="3.30.457.10">
    <property type="entry name" value="Copper amine oxidase-like, N-terminal domain"/>
    <property type="match status" value="1"/>
</dbReference>